<gene>
    <name evidence="1" type="ORF">FB468_2286</name>
</gene>
<keyword evidence="2" id="KW-1185">Reference proteome</keyword>
<dbReference type="PANTHER" id="PTHR31891:SF1">
    <property type="entry name" value="FORMAMIDASE C869.04-RELATED"/>
    <property type="match status" value="1"/>
</dbReference>
<dbReference type="AlphaFoldDB" id="A0A542Y841"/>
<dbReference type="Gene3D" id="2.40.10.120">
    <property type="match status" value="1"/>
</dbReference>
<dbReference type="EMBL" id="VFON01000001">
    <property type="protein sequence ID" value="TQL44235.1"/>
    <property type="molecule type" value="Genomic_DNA"/>
</dbReference>
<name>A0A542Y841_9MICO</name>
<evidence type="ECO:0000313" key="2">
    <source>
        <dbReference type="Proteomes" id="UP000319094"/>
    </source>
</evidence>
<proteinExistence type="predicted"/>
<dbReference type="Gene3D" id="2.60.120.580">
    <property type="entry name" value="Acetamidase/Formamidase-like domains"/>
    <property type="match status" value="1"/>
</dbReference>
<reference evidence="1 2" key="1">
    <citation type="submission" date="2019-06" db="EMBL/GenBank/DDBJ databases">
        <title>Sequencing the genomes of 1000 actinobacteria strains.</title>
        <authorList>
            <person name="Klenk H.-P."/>
        </authorList>
    </citation>
    <scope>NUCLEOTIDE SEQUENCE [LARGE SCALE GENOMIC DNA]</scope>
    <source>
        <strain evidence="1 2">DSM 8803</strain>
    </source>
</reference>
<dbReference type="GO" id="GO:0016811">
    <property type="term" value="F:hydrolase activity, acting on carbon-nitrogen (but not peptide) bonds, in linear amides"/>
    <property type="evidence" value="ECO:0007669"/>
    <property type="project" value="InterPro"/>
</dbReference>
<dbReference type="PANTHER" id="PTHR31891">
    <property type="entry name" value="FORMAMIDASE C869.04-RELATED"/>
    <property type="match status" value="1"/>
</dbReference>
<dbReference type="InterPro" id="IPR004304">
    <property type="entry name" value="FmdA_AmdA"/>
</dbReference>
<sequence length="309" mass="32502">MRRISAASAITAFSAHHEPVAVVALGEVFECETEDCYAGQITSEAVLRPHIDMAHFNRATGPVFVEGVRAGDMIRVDIEGIDIADAGIMALSPGLGVLGERITEPSTRVVQVRDGYAWITPDTPVPVAPMIGVIGVAPAGEPVGSSWPGAHGGNLDTRLLHAGTAIFLRAHHDGALLAVGDLHAVQGDGELGGTGVEIAGRVRLRVERAVPCADATSAVYSGELPALIHEDGLSLLASAETLDEAVRMGFSTAVDQIQAWRGLPWEDAYRMTSLIARTEVSQAVNPLVTARVTIPHEWCPASLFEASDA</sequence>
<dbReference type="Proteomes" id="UP000319094">
    <property type="component" value="Unassembled WGS sequence"/>
</dbReference>
<dbReference type="SUPFAM" id="SSF141130">
    <property type="entry name" value="Acetamidase/Formamidase-like"/>
    <property type="match status" value="1"/>
</dbReference>
<dbReference type="Pfam" id="PF03069">
    <property type="entry name" value="FmdA_AmdA"/>
    <property type="match status" value="2"/>
</dbReference>
<comment type="caution">
    <text evidence="1">The sequence shown here is derived from an EMBL/GenBank/DDBJ whole genome shotgun (WGS) entry which is preliminary data.</text>
</comment>
<protein>
    <submittedName>
        <fullName evidence="1">Amidase</fullName>
    </submittedName>
</protein>
<evidence type="ECO:0000313" key="1">
    <source>
        <dbReference type="EMBL" id="TQL44235.1"/>
    </source>
</evidence>
<accession>A0A542Y841</accession>
<dbReference type="Gene3D" id="3.10.28.20">
    <property type="entry name" value="Acetamidase/Formamidase-like domains"/>
    <property type="match status" value="1"/>
</dbReference>
<dbReference type="RefSeq" id="WP_141887446.1">
    <property type="nucleotide sequence ID" value="NZ_BAAAUY010000011.1"/>
</dbReference>
<organism evidence="1 2">
    <name type="scientific">Leucobacter komagatae</name>
    <dbReference type="NCBI Taxonomy" id="55969"/>
    <lineage>
        <taxon>Bacteria</taxon>
        <taxon>Bacillati</taxon>
        <taxon>Actinomycetota</taxon>
        <taxon>Actinomycetes</taxon>
        <taxon>Micrococcales</taxon>
        <taxon>Microbacteriaceae</taxon>
        <taxon>Leucobacter</taxon>
    </lineage>
</organism>
<dbReference type="OrthoDB" id="9785236at2"/>